<reference evidence="5" key="1">
    <citation type="submission" date="2021-04" db="EMBL/GenBank/DDBJ databases">
        <authorList>
            <person name="Hartkoorn R.C."/>
            <person name="Beaudoing E."/>
            <person name="Hot D."/>
        </authorList>
    </citation>
    <scope>NUCLEOTIDE SEQUENCE</scope>
    <source>
        <strain evidence="5">NRRL B-16292</strain>
    </source>
</reference>
<sequence>MTEFVLGDSQKADLDAIDLRLLNLLARDARASQRKIARELSISAPTVGERIARLEREGVIRGYRAEVDWGALGFPMQVFASIVAASNQATVLKSLHEIREVEQVSVVTGSMDLLARLRVRDSTHLRKVLLEEIWEIPGVVRVETLVSLAETRHKDYLQGMIGVLQRDHDS</sequence>
<dbReference type="Gene3D" id="1.10.10.10">
    <property type="entry name" value="Winged helix-like DNA-binding domain superfamily/Winged helix DNA-binding domain"/>
    <property type="match status" value="1"/>
</dbReference>
<dbReference type="PRINTS" id="PR00033">
    <property type="entry name" value="HTHASNC"/>
</dbReference>
<dbReference type="InterPro" id="IPR019887">
    <property type="entry name" value="Tscrpt_reg_AsnC/Lrp_C"/>
</dbReference>
<dbReference type="InterPro" id="IPR011008">
    <property type="entry name" value="Dimeric_a/b-barrel"/>
</dbReference>
<evidence type="ECO:0000313" key="6">
    <source>
        <dbReference type="Proteomes" id="UP001059617"/>
    </source>
</evidence>
<dbReference type="InterPro" id="IPR036390">
    <property type="entry name" value="WH_DNA-bd_sf"/>
</dbReference>
<proteinExistence type="predicted"/>
<keyword evidence="1" id="KW-0805">Transcription regulation</keyword>
<dbReference type="PROSITE" id="PS50956">
    <property type="entry name" value="HTH_ASNC_2"/>
    <property type="match status" value="1"/>
</dbReference>
<evidence type="ECO:0000313" key="5">
    <source>
        <dbReference type="EMBL" id="UWP86578.1"/>
    </source>
</evidence>
<dbReference type="SUPFAM" id="SSF54909">
    <property type="entry name" value="Dimeric alpha+beta barrel"/>
    <property type="match status" value="1"/>
</dbReference>
<accession>A0ABY5WCV7</accession>
<dbReference type="InterPro" id="IPR036388">
    <property type="entry name" value="WH-like_DNA-bd_sf"/>
</dbReference>
<dbReference type="Gene3D" id="3.30.70.920">
    <property type="match status" value="1"/>
</dbReference>
<name>A0ABY5WCV7_9ACTN</name>
<dbReference type="CDD" id="cd00090">
    <property type="entry name" value="HTH_ARSR"/>
    <property type="match status" value="1"/>
</dbReference>
<evidence type="ECO:0000256" key="1">
    <source>
        <dbReference type="ARBA" id="ARBA00023015"/>
    </source>
</evidence>
<organism evidence="5 6">
    <name type="scientific">Dactylosporangium fulvum</name>
    <dbReference type="NCBI Taxonomy" id="53359"/>
    <lineage>
        <taxon>Bacteria</taxon>
        <taxon>Bacillati</taxon>
        <taxon>Actinomycetota</taxon>
        <taxon>Actinomycetes</taxon>
        <taxon>Micromonosporales</taxon>
        <taxon>Micromonosporaceae</taxon>
        <taxon>Dactylosporangium</taxon>
    </lineage>
</organism>
<protein>
    <submittedName>
        <fullName evidence="5">Lrp/AsnC family transcriptional regulator</fullName>
    </submittedName>
</protein>
<evidence type="ECO:0000259" key="4">
    <source>
        <dbReference type="PROSITE" id="PS50956"/>
    </source>
</evidence>
<dbReference type="PANTHER" id="PTHR30154">
    <property type="entry name" value="LEUCINE-RESPONSIVE REGULATORY PROTEIN"/>
    <property type="match status" value="1"/>
</dbReference>
<dbReference type="Proteomes" id="UP001059617">
    <property type="component" value="Chromosome"/>
</dbReference>
<gene>
    <name evidence="5" type="ORF">Dfulv_20990</name>
</gene>
<dbReference type="InterPro" id="IPR019888">
    <property type="entry name" value="Tscrpt_reg_AsnC-like"/>
</dbReference>
<evidence type="ECO:0000256" key="2">
    <source>
        <dbReference type="ARBA" id="ARBA00023125"/>
    </source>
</evidence>
<reference evidence="5" key="2">
    <citation type="submission" date="2022-09" db="EMBL/GenBank/DDBJ databases">
        <title>Biosynthetic gene clusters of Dactylosporangioum fulvum.</title>
        <authorList>
            <person name="Caradec T."/>
        </authorList>
    </citation>
    <scope>NUCLEOTIDE SEQUENCE</scope>
    <source>
        <strain evidence="5">NRRL B-16292</strain>
    </source>
</reference>
<feature type="domain" description="HTH asnC-type" evidence="4">
    <location>
        <begin position="14"/>
        <end position="75"/>
    </location>
</feature>
<dbReference type="SMART" id="SM00344">
    <property type="entry name" value="HTH_ASNC"/>
    <property type="match status" value="1"/>
</dbReference>
<dbReference type="InterPro" id="IPR000485">
    <property type="entry name" value="AsnC-type_HTH_dom"/>
</dbReference>
<dbReference type="InterPro" id="IPR011991">
    <property type="entry name" value="ArsR-like_HTH"/>
</dbReference>
<dbReference type="RefSeq" id="WP_259865887.1">
    <property type="nucleotide sequence ID" value="NZ_BAAAST010000003.1"/>
</dbReference>
<dbReference type="Pfam" id="PF01037">
    <property type="entry name" value="AsnC_trans_reg"/>
    <property type="match status" value="1"/>
</dbReference>
<keyword evidence="3" id="KW-0804">Transcription</keyword>
<dbReference type="EMBL" id="CP073720">
    <property type="protein sequence ID" value="UWP86578.1"/>
    <property type="molecule type" value="Genomic_DNA"/>
</dbReference>
<dbReference type="Pfam" id="PF13412">
    <property type="entry name" value="HTH_24"/>
    <property type="match status" value="1"/>
</dbReference>
<dbReference type="PANTHER" id="PTHR30154:SF34">
    <property type="entry name" value="TRANSCRIPTIONAL REGULATOR AZLB"/>
    <property type="match status" value="1"/>
</dbReference>
<keyword evidence="2" id="KW-0238">DNA-binding</keyword>
<keyword evidence="6" id="KW-1185">Reference proteome</keyword>
<evidence type="ECO:0000256" key="3">
    <source>
        <dbReference type="ARBA" id="ARBA00023163"/>
    </source>
</evidence>
<dbReference type="SUPFAM" id="SSF46785">
    <property type="entry name" value="Winged helix' DNA-binding domain"/>
    <property type="match status" value="1"/>
</dbReference>